<organism evidence="2 3">
    <name type="scientific">Bacteroides muris</name>
    <name type="common">ex Afrizal et al. 2022</name>
    <dbReference type="NCBI Taxonomy" id="2516960"/>
    <lineage>
        <taxon>Bacteria</taxon>
        <taxon>Pseudomonadati</taxon>
        <taxon>Bacteroidota</taxon>
        <taxon>Bacteroidia</taxon>
        <taxon>Bacteroidales</taxon>
        <taxon>Bacteroidaceae</taxon>
        <taxon>Bacteroides</taxon>
    </lineage>
</organism>
<dbReference type="Pfam" id="PF12771">
    <property type="entry name" value="SusD-like_2"/>
    <property type="match status" value="1"/>
</dbReference>
<evidence type="ECO:0000313" key="2">
    <source>
        <dbReference type="EMBL" id="TGY06601.1"/>
    </source>
</evidence>
<feature type="chain" id="PRO_5020896928" evidence="1">
    <location>
        <begin position="23"/>
        <end position="665"/>
    </location>
</feature>
<evidence type="ECO:0000313" key="3">
    <source>
        <dbReference type="Proteomes" id="UP000310532"/>
    </source>
</evidence>
<gene>
    <name evidence="2" type="ORF">E5355_08650</name>
</gene>
<feature type="signal peptide" evidence="1">
    <location>
        <begin position="1"/>
        <end position="22"/>
    </location>
</feature>
<dbReference type="SUPFAM" id="SSF48452">
    <property type="entry name" value="TPR-like"/>
    <property type="match status" value="1"/>
</dbReference>
<dbReference type="Gene3D" id="1.25.40.390">
    <property type="match status" value="2"/>
</dbReference>
<dbReference type="InterPro" id="IPR011990">
    <property type="entry name" value="TPR-like_helical_dom_sf"/>
</dbReference>
<proteinExistence type="predicted"/>
<dbReference type="AlphaFoldDB" id="A0A4S2AYN2"/>
<evidence type="ECO:0000256" key="1">
    <source>
        <dbReference type="SAM" id="SignalP"/>
    </source>
</evidence>
<protein>
    <submittedName>
        <fullName evidence="2">SusD/RagB family nutrient-binding outer membrane lipoprotein</fullName>
    </submittedName>
</protein>
<keyword evidence="3" id="KW-1185">Reference proteome</keyword>
<keyword evidence="2" id="KW-0449">Lipoprotein</keyword>
<reference evidence="2 3" key="1">
    <citation type="submission" date="2019-04" db="EMBL/GenBank/DDBJ databases">
        <title>Microbes associate with the intestines of laboratory mice.</title>
        <authorList>
            <person name="Navarre W."/>
            <person name="Wong E."/>
            <person name="Huang K."/>
            <person name="Tropini C."/>
            <person name="Ng K."/>
            <person name="Yu B."/>
        </authorList>
    </citation>
    <scope>NUCLEOTIDE SEQUENCE [LARGE SCALE GENOMIC DNA]</scope>
    <source>
        <strain evidence="2 3">NM69_E16B</strain>
    </source>
</reference>
<keyword evidence="1" id="KW-0732">Signal</keyword>
<dbReference type="Proteomes" id="UP000310532">
    <property type="component" value="Unassembled WGS sequence"/>
</dbReference>
<name>A0A4S2AYN2_9BACE</name>
<dbReference type="InterPro" id="IPR041662">
    <property type="entry name" value="SusD-like_2"/>
</dbReference>
<comment type="caution">
    <text evidence="2">The sequence shown here is derived from an EMBL/GenBank/DDBJ whole genome shotgun (WGS) entry which is preliminary data.</text>
</comment>
<dbReference type="EMBL" id="SRYZ01000015">
    <property type="protein sequence ID" value="TGY06601.1"/>
    <property type="molecule type" value="Genomic_DNA"/>
</dbReference>
<sequence length="665" mass="74817">MKKINKYLYGFLLGTMTVGLVACDDFDEINLSPSAAGAESMRPDYLLATSFQKAQQNPNDNERVFVYNWASIARVIGENTFGCAARYSDEYNGCLYSFSSNSISAATNAIKLVDENEAAGNYNEREKKYNNNIRQIARIWRCMVIADFTDCFGPYPLNAFQGVNPTFNSVQEVYDFMLSELKDAQSKLVMDIDISEKESKQDAAFKLNPTKWQKLANSLRLRYAMRLSEVDAAKAKSEFEDAARSALLTDNADLFGFQEYGGWSDWEGVYNRPWNDNVISQSMVNILTGIGGIKTAESYNAITESTADITPYVKPMNYIGLEFKNHYPENTDNPMNYQWLDGVPESVDPRAFVLYNLPNDATANTYSDEAKQTVAEEGNSSYKERGMLDTDGETYTWGKINATLTFNGALSGVRTAWSPTFKFNEVVVNSWNTCSFLSEKYRNNSKARIWFGPWETHFLLAEAAVRGWSAGTDAKTAYEAGVTSSFAYHGLERYASAYLASEVYNRVGTSASFDHTAEPVDFEADYVDGYTKTAGKKMYHYPDASKALYKGHKLNDALSKIITQKYIANTPYGVVEMWNDRRRLGLPFFEVPGAETVLTGSDMDNAKTYDPVTQSCKNGQTWGMFTQRMRYPTSLENADVTEYNHALQLLGGENNMMVPLWWAIK</sequence>
<dbReference type="InterPro" id="IPR024302">
    <property type="entry name" value="SusD-like"/>
</dbReference>
<dbReference type="PROSITE" id="PS51257">
    <property type="entry name" value="PROKAR_LIPOPROTEIN"/>
    <property type="match status" value="1"/>
</dbReference>
<dbReference type="RefSeq" id="WP_136010029.1">
    <property type="nucleotide sequence ID" value="NZ_SRYZ01000015.1"/>
</dbReference>
<accession>A0A4S2AYN2</accession>
<dbReference type="Pfam" id="PF12741">
    <property type="entry name" value="SusD-like"/>
    <property type="match status" value="1"/>
</dbReference>